<dbReference type="EMBL" id="KV440973">
    <property type="protein sequence ID" value="OAD78700.1"/>
    <property type="molecule type" value="Genomic_DNA"/>
</dbReference>
<sequence length="704" mass="76521">MELYYGSSFIQPDPIPLQSPFSQDFFNFTDQQPSSSPPSNITEQTFDASAVDLAAAIFPSSPPHSSEPSPFSFLPMNFEVATNPETPHTPHSHEDLSKSPTMPTKRGYKSHVPSACINCKKAHLACDVSRPCKRCVSLNKTDTCQDIKHKKRGRPKLRDSKSSQSQGPNGKYEVMYGTIHMPSFSATSATYSTSSMYEHEPATPIPGHTSAISFIHEPLESFQTPKKIRPAIAISSSQSQSIQPQLQPQPEPQSQPQIQIQLQPHSQLHSQSEQPSQSSQPAPILPILAPAPFAAFSPFLPIEVQPSFTNTFAEPLIKEENQTVTVFMSMEVCCARISDEVTEAWGYYPQELAHRSLYDFVPSKDSDRLACLHRLVLDNAVDVAKQSDPNYQPTQPTERTTSDLFHRTDPILLATPAIGSSRFSDTIHIKKRSGDNELYEVIVFLGGGFGANLHSIGTLTRLYIVAEFRKHCYKIKPFSSHPLSSTFQQKTPISPMIGSSMSSWASSAATTTPPPASSSSLSALSLSISPSSATPPTPSIFTSKKITLSHANSNINNTNLLNQHNPSNKSNASTASTASNPNNNTIISRHIHPDIPKVNVAPMTNTMNGQEMQLPALMPHRFAPIAARMTGSPRGAPNVTHPTQQYFLQTSSSTLNAAASAAVQRTRRTLSIPSSEATMAGTDKASGNTDASGKVGMSIRSLLC</sequence>
<dbReference type="Proteomes" id="UP000077315">
    <property type="component" value="Unassembled WGS sequence"/>
</dbReference>
<protein>
    <submittedName>
        <fullName evidence="5">Zn(2)-C6 fungal-specific transcription factor</fullName>
    </submittedName>
</protein>
<evidence type="ECO:0000256" key="1">
    <source>
        <dbReference type="ARBA" id="ARBA00022723"/>
    </source>
</evidence>
<dbReference type="STRING" id="763407.A0A163EHN9"/>
<dbReference type="PANTHER" id="PTHR47659:SF4">
    <property type="entry name" value="ZN(II)2CYS6 TRANSCRIPTION FACTOR (EUROFUNG)"/>
    <property type="match status" value="1"/>
</dbReference>
<feature type="compositionally biased region" description="Low complexity" evidence="3">
    <location>
        <begin position="555"/>
        <end position="588"/>
    </location>
</feature>
<dbReference type="PANTHER" id="PTHR47659">
    <property type="entry name" value="ZN(II)2CYS6 TRANSCRIPTION FACTOR (EUROFUNG)-RELATED"/>
    <property type="match status" value="1"/>
</dbReference>
<dbReference type="GO" id="GO:0000981">
    <property type="term" value="F:DNA-binding transcription factor activity, RNA polymerase II-specific"/>
    <property type="evidence" value="ECO:0007669"/>
    <property type="project" value="InterPro"/>
</dbReference>
<gene>
    <name evidence="5" type="ORF">PHYBLDRAFT_62544</name>
</gene>
<dbReference type="SUPFAM" id="SSF55785">
    <property type="entry name" value="PYP-like sensor domain (PAS domain)"/>
    <property type="match status" value="1"/>
</dbReference>
<dbReference type="InterPro" id="IPR035965">
    <property type="entry name" value="PAS-like_dom_sf"/>
</dbReference>
<feature type="region of interest" description="Disordered" evidence="3">
    <location>
        <begin position="555"/>
        <end position="592"/>
    </location>
</feature>
<feature type="compositionally biased region" description="Low complexity" evidence="3">
    <location>
        <begin position="254"/>
        <end position="283"/>
    </location>
</feature>
<dbReference type="Gene3D" id="3.30.450.20">
    <property type="entry name" value="PAS domain"/>
    <property type="match status" value="1"/>
</dbReference>
<evidence type="ECO:0000313" key="6">
    <source>
        <dbReference type="Proteomes" id="UP000077315"/>
    </source>
</evidence>
<keyword evidence="1" id="KW-0479">Metal-binding</keyword>
<dbReference type="PROSITE" id="PS50048">
    <property type="entry name" value="ZN2_CY6_FUNGAL_2"/>
    <property type="match status" value="1"/>
</dbReference>
<evidence type="ECO:0000313" key="5">
    <source>
        <dbReference type="EMBL" id="OAD78700.1"/>
    </source>
</evidence>
<keyword evidence="2" id="KW-0539">Nucleus</keyword>
<dbReference type="SUPFAM" id="SSF57701">
    <property type="entry name" value="Zn2/Cys6 DNA-binding domain"/>
    <property type="match status" value="1"/>
</dbReference>
<accession>A0A163EHN9</accession>
<dbReference type="InterPro" id="IPR036864">
    <property type="entry name" value="Zn2-C6_fun-type_DNA-bd_sf"/>
</dbReference>
<name>A0A163EHN9_PHYB8</name>
<evidence type="ECO:0000256" key="2">
    <source>
        <dbReference type="ARBA" id="ARBA00023242"/>
    </source>
</evidence>
<dbReference type="PROSITE" id="PS00463">
    <property type="entry name" value="ZN2_CY6_FUNGAL_1"/>
    <property type="match status" value="1"/>
</dbReference>
<keyword evidence="6" id="KW-1185">Reference proteome</keyword>
<dbReference type="InParanoid" id="A0A163EHN9"/>
<dbReference type="AlphaFoldDB" id="A0A163EHN9"/>
<evidence type="ECO:0000256" key="3">
    <source>
        <dbReference type="SAM" id="MobiDB-lite"/>
    </source>
</evidence>
<dbReference type="OrthoDB" id="1555531at2759"/>
<dbReference type="VEuPathDB" id="FungiDB:PHYBLDRAFT_62544"/>
<feature type="domain" description="Zn(2)-C6 fungal-type" evidence="4">
    <location>
        <begin position="115"/>
        <end position="144"/>
    </location>
</feature>
<feature type="region of interest" description="Disordered" evidence="3">
    <location>
        <begin position="82"/>
        <end position="105"/>
    </location>
</feature>
<reference evidence="6" key="1">
    <citation type="submission" date="2015-06" db="EMBL/GenBank/DDBJ databases">
        <title>Expansion of signal transduction pathways in fungi by whole-genome duplication.</title>
        <authorList>
            <consortium name="DOE Joint Genome Institute"/>
            <person name="Corrochano L.M."/>
            <person name="Kuo A."/>
            <person name="Marcet-Houben M."/>
            <person name="Polaino S."/>
            <person name="Salamov A."/>
            <person name="Villalobos J.M."/>
            <person name="Alvarez M.I."/>
            <person name="Avalos J."/>
            <person name="Benito E.P."/>
            <person name="Benoit I."/>
            <person name="Burger G."/>
            <person name="Camino L.P."/>
            <person name="Canovas D."/>
            <person name="Cerda-Olmedo E."/>
            <person name="Cheng J.-F."/>
            <person name="Dominguez A."/>
            <person name="Elias M."/>
            <person name="Eslava A.P."/>
            <person name="Glaser F."/>
            <person name="Grimwood J."/>
            <person name="Gutierrez G."/>
            <person name="Heitman J."/>
            <person name="Henrissat B."/>
            <person name="Iturriaga E.A."/>
            <person name="Lang B.F."/>
            <person name="Lavin J.L."/>
            <person name="Lee S."/>
            <person name="Li W."/>
            <person name="Lindquist E."/>
            <person name="Lopez-Garcia S."/>
            <person name="Luque E.M."/>
            <person name="Marcos A.T."/>
            <person name="Martin J."/>
            <person name="McCluskey K."/>
            <person name="Medina H.R."/>
            <person name="Miralles-Duran A."/>
            <person name="Miyazaki A."/>
            <person name="Munoz-Torres E."/>
            <person name="Oguiza J.A."/>
            <person name="Ohm R."/>
            <person name="Olmedo M."/>
            <person name="Orejas M."/>
            <person name="Ortiz-Castellanos L."/>
            <person name="Pisabarro A.G."/>
            <person name="Rodriguez-Romero J."/>
            <person name="Ruiz-Herrera J."/>
            <person name="Ruiz-Vazquez R."/>
            <person name="Sanz C."/>
            <person name="Schackwitz W."/>
            <person name="Schmutz J."/>
            <person name="Shahriari M."/>
            <person name="Shelest E."/>
            <person name="Silva-Franco F."/>
            <person name="Soanes D."/>
            <person name="Syed K."/>
            <person name="Tagua V.G."/>
            <person name="Talbot N.J."/>
            <person name="Thon M."/>
            <person name="De vries R.P."/>
            <person name="Wiebenga A."/>
            <person name="Yadav J.S."/>
            <person name="Braun E.L."/>
            <person name="Baker S."/>
            <person name="Garre V."/>
            <person name="Horwitz B."/>
            <person name="Torres-Martinez S."/>
            <person name="Idnurm A."/>
            <person name="Herrera-Estrella A."/>
            <person name="Gabaldon T."/>
            <person name="Grigoriev I.V."/>
        </authorList>
    </citation>
    <scope>NUCLEOTIDE SEQUENCE [LARGE SCALE GENOMIC DNA]</scope>
    <source>
        <strain evidence="6">NRRL 1555(-)</strain>
    </source>
</reference>
<dbReference type="RefSeq" id="XP_018296740.1">
    <property type="nucleotide sequence ID" value="XM_018440982.1"/>
</dbReference>
<dbReference type="GO" id="GO:0008270">
    <property type="term" value="F:zinc ion binding"/>
    <property type="evidence" value="ECO:0007669"/>
    <property type="project" value="InterPro"/>
</dbReference>
<evidence type="ECO:0000259" key="4">
    <source>
        <dbReference type="PROSITE" id="PS50048"/>
    </source>
</evidence>
<feature type="region of interest" description="Disordered" evidence="3">
    <location>
        <begin position="235"/>
        <end position="283"/>
    </location>
</feature>
<dbReference type="SMART" id="SM00066">
    <property type="entry name" value="GAL4"/>
    <property type="match status" value="1"/>
</dbReference>
<feature type="compositionally biased region" description="Low complexity" evidence="3">
    <location>
        <begin position="235"/>
        <end position="246"/>
    </location>
</feature>
<dbReference type="InterPro" id="IPR001138">
    <property type="entry name" value="Zn2Cys6_DnaBD"/>
</dbReference>
<proteinExistence type="predicted"/>
<dbReference type="GeneID" id="29001888"/>
<organism evidence="5 6">
    <name type="scientific">Phycomyces blakesleeanus (strain ATCC 8743b / DSM 1359 / FGSC 10004 / NBRC 33097 / NRRL 1555)</name>
    <dbReference type="NCBI Taxonomy" id="763407"/>
    <lineage>
        <taxon>Eukaryota</taxon>
        <taxon>Fungi</taxon>
        <taxon>Fungi incertae sedis</taxon>
        <taxon>Mucoromycota</taxon>
        <taxon>Mucoromycotina</taxon>
        <taxon>Mucoromycetes</taxon>
        <taxon>Mucorales</taxon>
        <taxon>Phycomycetaceae</taxon>
        <taxon>Phycomyces</taxon>
    </lineage>
</organism>
<dbReference type="CDD" id="cd00067">
    <property type="entry name" value="GAL4"/>
    <property type="match status" value="1"/>
</dbReference>
<dbReference type="InterPro" id="IPR050335">
    <property type="entry name" value="ERT1_acuK_gluconeogen_tf"/>
</dbReference>
<feature type="region of interest" description="Disordered" evidence="3">
    <location>
        <begin position="147"/>
        <end position="173"/>
    </location>
</feature>